<organism evidence="8 9">
    <name type="scientific">Apophysomyces ossiformis</name>
    <dbReference type="NCBI Taxonomy" id="679940"/>
    <lineage>
        <taxon>Eukaryota</taxon>
        <taxon>Fungi</taxon>
        <taxon>Fungi incertae sedis</taxon>
        <taxon>Mucoromycota</taxon>
        <taxon>Mucoromycotina</taxon>
        <taxon>Mucoromycetes</taxon>
        <taxon>Mucorales</taxon>
        <taxon>Mucorineae</taxon>
        <taxon>Mucoraceae</taxon>
        <taxon>Apophysomyces</taxon>
    </lineage>
</organism>
<dbReference type="SMART" id="SM00466">
    <property type="entry name" value="SRA"/>
    <property type="match status" value="1"/>
</dbReference>
<dbReference type="GO" id="GO:0044027">
    <property type="term" value="P:negative regulation of gene expression via chromosomal CpG island methylation"/>
    <property type="evidence" value="ECO:0007669"/>
    <property type="project" value="TreeGrafter"/>
</dbReference>
<gene>
    <name evidence="8" type="primary">UHRF2</name>
    <name evidence="8" type="ORF">EC973_003483</name>
</gene>
<keyword evidence="9" id="KW-1185">Reference proteome</keyword>
<dbReference type="PANTHER" id="PTHR14140">
    <property type="entry name" value="E3 UBIQUITIN-PROTEIN LIGASE UHRF-RELATED"/>
    <property type="match status" value="1"/>
</dbReference>
<accession>A0A8H7BLQ3</accession>
<dbReference type="Pfam" id="PF10497">
    <property type="entry name" value="zf-4CXXC_R1"/>
    <property type="match status" value="1"/>
</dbReference>
<dbReference type="Gene3D" id="2.30.280.10">
    <property type="entry name" value="SRA-YDG"/>
    <property type="match status" value="1"/>
</dbReference>
<evidence type="ECO:0000313" key="8">
    <source>
        <dbReference type="EMBL" id="KAF7722263.1"/>
    </source>
</evidence>
<comment type="caution">
    <text evidence="8">The sequence shown here is derived from an EMBL/GenBank/DDBJ whole genome shotgun (WGS) entry which is preliminary data.</text>
</comment>
<evidence type="ECO:0000259" key="7">
    <source>
        <dbReference type="PROSITE" id="PS51015"/>
    </source>
</evidence>
<evidence type="ECO:0000256" key="3">
    <source>
        <dbReference type="ARBA" id="ARBA00023163"/>
    </source>
</evidence>
<evidence type="ECO:0000256" key="1">
    <source>
        <dbReference type="ARBA" id="ARBA00004123"/>
    </source>
</evidence>
<dbReference type="Proteomes" id="UP000605846">
    <property type="component" value="Unassembled WGS sequence"/>
</dbReference>
<dbReference type="GO" id="GO:0016567">
    <property type="term" value="P:protein ubiquitination"/>
    <property type="evidence" value="ECO:0007669"/>
    <property type="project" value="TreeGrafter"/>
</dbReference>
<dbReference type="InterPro" id="IPR003105">
    <property type="entry name" value="SRA_YDG"/>
</dbReference>
<dbReference type="OrthoDB" id="2270193at2759"/>
<dbReference type="InterPro" id="IPR036987">
    <property type="entry name" value="SRA-YDG_sf"/>
</dbReference>
<evidence type="ECO:0000256" key="6">
    <source>
        <dbReference type="SAM" id="MobiDB-lite"/>
    </source>
</evidence>
<keyword evidence="2" id="KW-0805">Transcription regulation</keyword>
<dbReference type="AlphaFoldDB" id="A0A8H7BLQ3"/>
<feature type="domain" description="YDG" evidence="7">
    <location>
        <begin position="437"/>
        <end position="608"/>
    </location>
</feature>
<comment type="subcellular location">
    <subcellularLocation>
        <location evidence="1 5">Nucleus</location>
    </subcellularLocation>
</comment>
<evidence type="ECO:0000256" key="5">
    <source>
        <dbReference type="PROSITE-ProRule" id="PRU00358"/>
    </source>
</evidence>
<dbReference type="PROSITE" id="PS51015">
    <property type="entry name" value="YDG"/>
    <property type="match status" value="1"/>
</dbReference>
<dbReference type="EMBL" id="JABAYA010000204">
    <property type="protein sequence ID" value="KAF7722263.1"/>
    <property type="molecule type" value="Genomic_DNA"/>
</dbReference>
<proteinExistence type="predicted"/>
<dbReference type="InterPro" id="IPR045134">
    <property type="entry name" value="UHRF1/2-like"/>
</dbReference>
<evidence type="ECO:0000256" key="4">
    <source>
        <dbReference type="ARBA" id="ARBA00023242"/>
    </source>
</evidence>
<dbReference type="InterPro" id="IPR018866">
    <property type="entry name" value="Znf-4CXXC_R1"/>
</dbReference>
<keyword evidence="3" id="KW-0804">Transcription</keyword>
<dbReference type="Pfam" id="PF02182">
    <property type="entry name" value="SAD_SRA"/>
    <property type="match status" value="1"/>
</dbReference>
<dbReference type="GO" id="GO:0005634">
    <property type="term" value="C:nucleus"/>
    <property type="evidence" value="ECO:0007669"/>
    <property type="project" value="UniProtKB-SubCell"/>
</dbReference>
<evidence type="ECO:0000256" key="2">
    <source>
        <dbReference type="ARBA" id="ARBA00023015"/>
    </source>
</evidence>
<dbReference type="GO" id="GO:0061630">
    <property type="term" value="F:ubiquitin protein ligase activity"/>
    <property type="evidence" value="ECO:0007669"/>
    <property type="project" value="TreeGrafter"/>
</dbReference>
<sequence length="804" mass="92645">MQHINATTTRTISSYEEERARRIAENQSLLASLGLVGDILMITEKPYKQVKARPLTTSNKVHQQEKPRRSPRFGAEKRVYYYAMEDENKDSVMADPKMKRRKYTSEGDSCHQCRQKTTKLKIRCTALKPDGTQCTTRFDRACLSKYGETIDEAMQYGNWVCFSCRGNCLCSICRKKKGLQPSAPQHYANFEPCYTYASQYGIATVEERKIKEKPDQEPISQKRPERKVEVVIQVNSKLMDLLTDKIKNMEWQKNWIPMRITFKNNRLGSFTAKVHREDTLIESLRSYAAMRLDTDEKQTKLWYKQEEVTDPKQTAEIHNSQQLCDGKLLRADYDFDEQTPILVLVRTDVKRKQRPAPYSVPKPAKTLSTPDDEGDDMTMLKQAVVGRSWHQYTDRIILISPSRRYQRTFRVDPDIVAIEEKFQQGVTITAKNRSGHLPHVGFQALEDLGLNHVLLPKPFHRPLIAGIHGSQNLGTVLSIVMSGKYPEDEDYGEEFIYTGSGGRKGTNDVQTFDQELTRSNLTLAKCCSAPLNVHRGADAGENWKRGDPIRVVRGANLRNMSAKRSSKPSKETFAPSEGYRYDGIYKVTRYWSGKGVTGHKVWRFALRRDDSTPTPWSANDSRFIRDHCPRMLTTERNEERHRTLLSFHGILRYLGPNPDYRKKVSVAYHAEERSKDIKDVEEALTMDDIDSSAYRPPIRLLRALLEDQANKRIWKRVLDKTFQEVNGVYDYLTFVETALTQLELQCLLCNASNQHKAGPRYRDDLNIPLVRGESLHCARCDYNFCNSCLRGQFEMISMYLTADK</sequence>
<feature type="region of interest" description="Disordered" evidence="6">
    <location>
        <begin position="353"/>
        <end position="375"/>
    </location>
</feature>
<protein>
    <submittedName>
        <fullName evidence="8">Ubiquitin-like with PHD and RING finger domains 2</fullName>
    </submittedName>
</protein>
<dbReference type="InterPro" id="IPR015947">
    <property type="entry name" value="PUA-like_sf"/>
</dbReference>
<keyword evidence="4 5" id="KW-0539">Nucleus</keyword>
<dbReference type="PANTHER" id="PTHR14140:SF27">
    <property type="entry name" value="OS04G0289800 PROTEIN"/>
    <property type="match status" value="1"/>
</dbReference>
<evidence type="ECO:0000313" key="9">
    <source>
        <dbReference type="Proteomes" id="UP000605846"/>
    </source>
</evidence>
<name>A0A8H7BLQ3_9FUNG</name>
<reference evidence="8" key="1">
    <citation type="submission" date="2020-01" db="EMBL/GenBank/DDBJ databases">
        <title>Genome Sequencing of Three Apophysomyces-Like Fungal Strains Confirms a Novel Fungal Genus in the Mucoromycota with divergent Burkholderia-like Endosymbiotic Bacteria.</title>
        <authorList>
            <person name="Stajich J.E."/>
            <person name="Macias A.M."/>
            <person name="Carter-House D."/>
            <person name="Lovett B."/>
            <person name="Kasson L.R."/>
            <person name="Berry K."/>
            <person name="Grigoriev I."/>
            <person name="Chang Y."/>
            <person name="Spatafora J."/>
            <person name="Kasson M.T."/>
        </authorList>
    </citation>
    <scope>NUCLEOTIDE SEQUENCE</scope>
    <source>
        <strain evidence="8">NRRL A-21654</strain>
    </source>
</reference>
<dbReference type="SUPFAM" id="SSF88697">
    <property type="entry name" value="PUA domain-like"/>
    <property type="match status" value="1"/>
</dbReference>